<reference evidence="1 2" key="1">
    <citation type="submission" date="2016-10" db="EMBL/GenBank/DDBJ databases">
        <authorList>
            <person name="de Groot N.N."/>
        </authorList>
    </citation>
    <scope>NUCLEOTIDE SEQUENCE [LARGE SCALE GENOMIC DNA]</scope>
    <source>
        <strain evidence="1 2">DSM 15345</strain>
    </source>
</reference>
<dbReference type="InterPro" id="IPR007332">
    <property type="entry name" value="DUF411"/>
</dbReference>
<name>A0A1H4E229_9RHOB</name>
<dbReference type="Proteomes" id="UP000198703">
    <property type="component" value="Unassembled WGS sequence"/>
</dbReference>
<sequence length="158" mass="16717">MPMMNRRQTLAAILAGGAVLSGLVSRRAAAEIAERRLTVAKSPTCGCCSAWVDHMRAAGFEVETLDMTSGALAARKARLGLRPELASCHTGEIAGYFVEGHVPAADVARLLETRPEALGLTVPGMPFGSPGMEYGDRRDAFDTLLVMRDGSTAVFASH</sequence>
<gene>
    <name evidence="1" type="ORF">SAMN05444370_1125</name>
</gene>
<proteinExistence type="predicted"/>
<evidence type="ECO:0000313" key="1">
    <source>
        <dbReference type="EMBL" id="SEA79093.1"/>
    </source>
</evidence>
<dbReference type="STRING" id="89524.SAMN05444370_1125"/>
<dbReference type="InterPro" id="IPR006311">
    <property type="entry name" value="TAT_signal"/>
</dbReference>
<dbReference type="EMBL" id="FNQM01000012">
    <property type="protein sequence ID" value="SEA79093.1"/>
    <property type="molecule type" value="Genomic_DNA"/>
</dbReference>
<dbReference type="PROSITE" id="PS51318">
    <property type="entry name" value="TAT"/>
    <property type="match status" value="1"/>
</dbReference>
<organism evidence="1 2">
    <name type="scientific">Rubrimonas cliftonensis</name>
    <dbReference type="NCBI Taxonomy" id="89524"/>
    <lineage>
        <taxon>Bacteria</taxon>
        <taxon>Pseudomonadati</taxon>
        <taxon>Pseudomonadota</taxon>
        <taxon>Alphaproteobacteria</taxon>
        <taxon>Rhodobacterales</taxon>
        <taxon>Paracoccaceae</taxon>
        <taxon>Rubrimonas</taxon>
    </lineage>
</organism>
<keyword evidence="2" id="KW-1185">Reference proteome</keyword>
<dbReference type="Pfam" id="PF04214">
    <property type="entry name" value="DUF411"/>
    <property type="match status" value="1"/>
</dbReference>
<evidence type="ECO:0000313" key="2">
    <source>
        <dbReference type="Proteomes" id="UP000198703"/>
    </source>
</evidence>
<protein>
    <submittedName>
        <fullName evidence="1">Uncharacterized conserved protein</fullName>
    </submittedName>
</protein>
<dbReference type="AlphaFoldDB" id="A0A1H4E229"/>
<accession>A0A1H4E229</accession>